<evidence type="ECO:0000256" key="3">
    <source>
        <dbReference type="ARBA" id="ARBA00023163"/>
    </source>
</evidence>
<dbReference type="EMBL" id="JACJJW010000054">
    <property type="protein sequence ID" value="MBM6759713.1"/>
    <property type="molecule type" value="Genomic_DNA"/>
</dbReference>
<keyword evidence="1" id="KW-0805">Transcription regulation</keyword>
<dbReference type="SUPFAM" id="SSF51306">
    <property type="entry name" value="LexA/Signal peptidase"/>
    <property type="match status" value="1"/>
</dbReference>
<keyword evidence="3" id="KW-0804">Transcription</keyword>
<gene>
    <name evidence="5" type="ORF">H6A31_13670</name>
</gene>
<dbReference type="PANTHER" id="PTHR40661:SF3">
    <property type="entry name" value="FELS-1 PROPHAGE TRANSCRIPTIONAL REGULATOR"/>
    <property type="match status" value="1"/>
</dbReference>
<protein>
    <submittedName>
        <fullName evidence="5">S24 family peptidase</fullName>
    </submittedName>
</protein>
<evidence type="ECO:0000259" key="4">
    <source>
        <dbReference type="Pfam" id="PF00717"/>
    </source>
</evidence>
<dbReference type="RefSeq" id="WP_204477131.1">
    <property type="nucleotide sequence ID" value="NZ_JACJJW010000054.1"/>
</dbReference>
<sequence length="212" mass="23833">MDLKSRLIEFIEYKGLSVQSFELQCGLSNGAVSKMGNNTRRSTIDKISKSYSDLNTNWLLTGEGSMLLNNPDSVPQKSFTVGVPYYNVDFIGGFDIVLNDQTTKPEYLIDFKKYNEATCWCNVTGHSMEPEITHGDIIALKKIEDKSFLPLGEVYAIVTTNGMRTIKRLGPSSNPKCYTLVPTNKSPEYGIQELPKNMIEHIFQVLGCMKRL</sequence>
<evidence type="ECO:0000256" key="1">
    <source>
        <dbReference type="ARBA" id="ARBA00023015"/>
    </source>
</evidence>
<proteinExistence type="predicted"/>
<feature type="domain" description="Peptidase S24/S26A/S26B/S26C" evidence="4">
    <location>
        <begin position="99"/>
        <end position="200"/>
    </location>
</feature>
<dbReference type="Pfam" id="PF00717">
    <property type="entry name" value="Peptidase_S24"/>
    <property type="match status" value="1"/>
</dbReference>
<dbReference type="InterPro" id="IPR036286">
    <property type="entry name" value="LexA/Signal_pep-like_sf"/>
</dbReference>
<dbReference type="Gene3D" id="2.10.109.10">
    <property type="entry name" value="Umud Fragment, subunit A"/>
    <property type="match status" value="1"/>
</dbReference>
<evidence type="ECO:0000313" key="5">
    <source>
        <dbReference type="EMBL" id="MBM6759713.1"/>
    </source>
</evidence>
<dbReference type="CDD" id="cd06529">
    <property type="entry name" value="S24_LexA-like"/>
    <property type="match status" value="1"/>
</dbReference>
<comment type="caution">
    <text evidence="5">The sequence shown here is derived from an EMBL/GenBank/DDBJ whole genome shotgun (WGS) entry which is preliminary data.</text>
</comment>
<keyword evidence="2" id="KW-0238">DNA-binding</keyword>
<evidence type="ECO:0000256" key="2">
    <source>
        <dbReference type="ARBA" id="ARBA00023125"/>
    </source>
</evidence>
<dbReference type="PANTHER" id="PTHR40661">
    <property type="match status" value="1"/>
</dbReference>
<dbReference type="Proteomes" id="UP000703295">
    <property type="component" value="Unassembled WGS sequence"/>
</dbReference>
<organism evidence="5 6">
    <name type="scientific">Bacteroides mediterraneensis</name>
    <dbReference type="NCBI Taxonomy" id="1841856"/>
    <lineage>
        <taxon>Bacteria</taxon>
        <taxon>Pseudomonadati</taxon>
        <taxon>Bacteroidota</taxon>
        <taxon>Bacteroidia</taxon>
        <taxon>Bacteroidales</taxon>
        <taxon>Bacteroidaceae</taxon>
        <taxon>Bacteroides</taxon>
    </lineage>
</organism>
<reference evidence="5 6" key="1">
    <citation type="journal article" date="2021" name="Sci. Rep.">
        <title>The distribution of antibiotic resistance genes in chicken gut microbiota commensals.</title>
        <authorList>
            <person name="Juricova H."/>
            <person name="Matiasovicova J."/>
            <person name="Kubasova T."/>
            <person name="Cejkova D."/>
            <person name="Rychlik I."/>
        </authorList>
    </citation>
    <scope>NUCLEOTIDE SEQUENCE [LARGE SCALE GENOMIC DNA]</scope>
    <source>
        <strain evidence="5 6">An801</strain>
    </source>
</reference>
<name>A0ABS2EZK0_9BACE</name>
<dbReference type="InterPro" id="IPR015927">
    <property type="entry name" value="Peptidase_S24_S26A/B/C"/>
</dbReference>
<accession>A0ABS2EZK0</accession>
<dbReference type="InterPro" id="IPR039418">
    <property type="entry name" value="LexA-like"/>
</dbReference>
<evidence type="ECO:0000313" key="6">
    <source>
        <dbReference type="Proteomes" id="UP000703295"/>
    </source>
</evidence>
<keyword evidence="6" id="KW-1185">Reference proteome</keyword>